<dbReference type="PROSITE" id="PS50048">
    <property type="entry name" value="ZN2_CY6_FUNGAL_2"/>
    <property type="match status" value="1"/>
</dbReference>
<dbReference type="Proteomes" id="UP000078561">
    <property type="component" value="Unassembled WGS sequence"/>
</dbReference>
<evidence type="ECO:0000256" key="4">
    <source>
        <dbReference type="ARBA" id="ARBA00023163"/>
    </source>
</evidence>
<dbReference type="InterPro" id="IPR050815">
    <property type="entry name" value="TF_fung"/>
</dbReference>
<dbReference type="CDD" id="cd12148">
    <property type="entry name" value="fungal_TF_MHR"/>
    <property type="match status" value="1"/>
</dbReference>
<evidence type="ECO:0000256" key="5">
    <source>
        <dbReference type="ARBA" id="ARBA00023242"/>
    </source>
</evidence>
<evidence type="ECO:0000256" key="1">
    <source>
        <dbReference type="ARBA" id="ARBA00004123"/>
    </source>
</evidence>
<organism evidence="7">
    <name type="scientific">Absidia glauca</name>
    <name type="common">Pin mould</name>
    <dbReference type="NCBI Taxonomy" id="4829"/>
    <lineage>
        <taxon>Eukaryota</taxon>
        <taxon>Fungi</taxon>
        <taxon>Fungi incertae sedis</taxon>
        <taxon>Mucoromycota</taxon>
        <taxon>Mucoromycotina</taxon>
        <taxon>Mucoromycetes</taxon>
        <taxon>Mucorales</taxon>
        <taxon>Cunninghamellaceae</taxon>
        <taxon>Absidia</taxon>
    </lineage>
</organism>
<reference evidence="7" key="1">
    <citation type="submission" date="2016-04" db="EMBL/GenBank/DDBJ databases">
        <authorList>
            <person name="Evans L.H."/>
            <person name="Alamgir A."/>
            <person name="Owens N."/>
            <person name="Weber N.D."/>
            <person name="Virtaneva K."/>
            <person name="Barbian K."/>
            <person name="Babar A."/>
            <person name="Rosenke K."/>
        </authorList>
    </citation>
    <scope>NUCLEOTIDE SEQUENCE [LARGE SCALE GENOMIC DNA]</scope>
    <source>
        <strain evidence="7">CBS 101.48</strain>
    </source>
</reference>
<evidence type="ECO:0000313" key="7">
    <source>
        <dbReference type="EMBL" id="SAM08941.1"/>
    </source>
</evidence>
<dbReference type="InParanoid" id="A0A163MUW9"/>
<dbReference type="InterPro" id="IPR001138">
    <property type="entry name" value="Zn2Cys6_DnaBD"/>
</dbReference>
<dbReference type="GO" id="GO:0008270">
    <property type="term" value="F:zinc ion binding"/>
    <property type="evidence" value="ECO:0007669"/>
    <property type="project" value="InterPro"/>
</dbReference>
<dbReference type="PANTHER" id="PTHR47338:SF5">
    <property type="entry name" value="ZN(II)2CYS6 TRANSCRIPTION FACTOR (EUROFUNG)"/>
    <property type="match status" value="1"/>
</dbReference>
<dbReference type="OrthoDB" id="4356994at2759"/>
<dbReference type="AlphaFoldDB" id="A0A163MUW9"/>
<dbReference type="GO" id="GO:0005634">
    <property type="term" value="C:nucleus"/>
    <property type="evidence" value="ECO:0007669"/>
    <property type="project" value="UniProtKB-SubCell"/>
</dbReference>
<feature type="domain" description="Zn(2)-C6 fungal-type" evidence="6">
    <location>
        <begin position="6"/>
        <end position="35"/>
    </location>
</feature>
<evidence type="ECO:0000313" key="8">
    <source>
        <dbReference type="Proteomes" id="UP000078561"/>
    </source>
</evidence>
<dbReference type="SMART" id="SM00066">
    <property type="entry name" value="GAL4"/>
    <property type="match status" value="1"/>
</dbReference>
<dbReference type="PROSITE" id="PS00463">
    <property type="entry name" value="ZN2_CY6_FUNGAL_1"/>
    <property type="match status" value="1"/>
</dbReference>
<dbReference type="CDD" id="cd00067">
    <property type="entry name" value="GAL4"/>
    <property type="match status" value="1"/>
</dbReference>
<proteinExistence type="predicted"/>
<keyword evidence="8" id="KW-1185">Reference proteome</keyword>
<dbReference type="OMA" id="CMENEIG"/>
<dbReference type="Pfam" id="PF00172">
    <property type="entry name" value="Zn_clus"/>
    <property type="match status" value="1"/>
</dbReference>
<gene>
    <name evidence="7" type="primary">ABSGL_14607.1 scaffold 14663</name>
</gene>
<sequence>MKKHRPCDGCREQKRRCTYEDPCRRCHKLNLECIYTTIFTPGDEEYIQQLHLLEQLGLLQKQALSLEEDLKNTRLASVSNYAIATGSTSLNTASSSSLSLPLPTTSCHNETRLVKRHAPLLPTTNTDNAWSLTFENGNMVIRTDIKTHTELLAYLVNTLTTLELNDQIPWSLGNAGTPRDGKKLANELYMFLWKRYSISRHQLIAQDRSPPPPPPQPSSLPPRKQLVHTLINDNNDTPTAITSLFTWKLLQAYLYCQHLHHLSIHVPSFLSLLVRPPSDVMHSPAVLALCAIACATACHHMAHLLPHVHDTTFYADCYFSQARTLVMDSFDDVSLETFATYVLLGFYELLMHRPESSHYYGDLAERMGILLADENDGQCDAHQALFDRLKLQLIKVISPHHHTRHRLFVIGGQRRRHHHLSDRQRLRGGPSMDDYQIKTALMYPVDDDSPRETRHIHLTRFITALHKSGRQVVYNGPSYTDANYLGVLTHMFEMLLRNWYLDLPASYRLDSKVMDVFFAGSSASWLPTTKPPDAVPLLTTLTVLNEFLMMARTHLCDTPEDLATRHQVAALWATGDLDLDDVGVRWGDQWRSRMAKLKDVCDNDAEAVASLLDSGYVGFDSAVGRTALPLALCAVSLLQYLARHHPCQYDQRVALNAWDVLLRAARFGYGDQDQIHVHLLCCLALVRDEQRKRSLFSMSTVNYIDRLEKDYDSVFGKAVV</sequence>
<evidence type="ECO:0000259" key="6">
    <source>
        <dbReference type="PROSITE" id="PS50048"/>
    </source>
</evidence>
<protein>
    <recommendedName>
        <fullName evidence="6">Zn(2)-C6 fungal-type domain-containing protein</fullName>
    </recommendedName>
</protein>
<dbReference type="PANTHER" id="PTHR47338">
    <property type="entry name" value="ZN(II)2CYS6 TRANSCRIPTION FACTOR (EUROFUNG)-RELATED"/>
    <property type="match status" value="1"/>
</dbReference>
<accession>A0A163MUW9</accession>
<evidence type="ECO:0000256" key="3">
    <source>
        <dbReference type="ARBA" id="ARBA00023015"/>
    </source>
</evidence>
<dbReference type="Gene3D" id="4.10.240.10">
    <property type="entry name" value="Zn(2)-C6 fungal-type DNA-binding domain"/>
    <property type="match status" value="1"/>
</dbReference>
<dbReference type="GO" id="GO:0000981">
    <property type="term" value="F:DNA-binding transcription factor activity, RNA polymerase II-specific"/>
    <property type="evidence" value="ECO:0007669"/>
    <property type="project" value="InterPro"/>
</dbReference>
<keyword evidence="2" id="KW-0479">Metal-binding</keyword>
<keyword evidence="5" id="KW-0539">Nucleus</keyword>
<name>A0A163MUW9_ABSGL</name>
<keyword evidence="4" id="KW-0804">Transcription</keyword>
<dbReference type="InterPro" id="IPR036864">
    <property type="entry name" value="Zn2-C6_fun-type_DNA-bd_sf"/>
</dbReference>
<comment type="subcellular location">
    <subcellularLocation>
        <location evidence="1">Nucleus</location>
    </subcellularLocation>
</comment>
<dbReference type="SUPFAM" id="SSF57701">
    <property type="entry name" value="Zn2/Cys6 DNA-binding domain"/>
    <property type="match status" value="1"/>
</dbReference>
<evidence type="ECO:0000256" key="2">
    <source>
        <dbReference type="ARBA" id="ARBA00022723"/>
    </source>
</evidence>
<keyword evidence="3" id="KW-0805">Transcription regulation</keyword>
<dbReference type="EMBL" id="LT554937">
    <property type="protein sequence ID" value="SAM08941.1"/>
    <property type="molecule type" value="Genomic_DNA"/>
</dbReference>